<gene>
    <name evidence="5" type="ORF">VTL71DRAFT_13618</name>
</gene>
<dbReference type="InterPro" id="IPR001461">
    <property type="entry name" value="Aspartic_peptidase_A1"/>
</dbReference>
<feature type="signal peptide" evidence="3">
    <location>
        <begin position="1"/>
        <end position="17"/>
    </location>
</feature>
<dbReference type="Gene3D" id="2.40.70.10">
    <property type="entry name" value="Acid Proteases"/>
    <property type="match status" value="2"/>
</dbReference>
<accession>A0ABR4CM66</accession>
<feature type="chain" id="PRO_5046659987" description="Peptidase A1 domain-containing protein" evidence="3">
    <location>
        <begin position="18"/>
        <end position="464"/>
    </location>
</feature>
<comment type="similarity">
    <text evidence="1">Belongs to the peptidase A1 family.</text>
</comment>
<protein>
    <recommendedName>
        <fullName evidence="4">Peptidase A1 domain-containing protein</fullName>
    </recommendedName>
</protein>
<dbReference type="InterPro" id="IPR033121">
    <property type="entry name" value="PEPTIDASE_A1"/>
</dbReference>
<dbReference type="PANTHER" id="PTHR47966">
    <property type="entry name" value="BETA-SITE APP-CLEAVING ENZYME, ISOFORM A-RELATED"/>
    <property type="match status" value="1"/>
</dbReference>
<dbReference type="PROSITE" id="PS51767">
    <property type="entry name" value="PEPTIDASE_A1"/>
    <property type="match status" value="1"/>
</dbReference>
<feature type="region of interest" description="Disordered" evidence="2">
    <location>
        <begin position="251"/>
        <end position="279"/>
    </location>
</feature>
<evidence type="ECO:0000256" key="1">
    <source>
        <dbReference type="ARBA" id="ARBA00007447"/>
    </source>
</evidence>
<dbReference type="SUPFAM" id="SSF50630">
    <property type="entry name" value="Acid proteases"/>
    <property type="match status" value="1"/>
</dbReference>
<proteinExistence type="inferred from homology"/>
<keyword evidence="6" id="KW-1185">Reference proteome</keyword>
<feature type="domain" description="Peptidase A1" evidence="4">
    <location>
        <begin position="99"/>
        <end position="462"/>
    </location>
</feature>
<comment type="caution">
    <text evidence="5">The sequence shown here is derived from an EMBL/GenBank/DDBJ whole genome shotgun (WGS) entry which is preliminary data.</text>
</comment>
<evidence type="ECO:0000259" key="4">
    <source>
        <dbReference type="PROSITE" id="PS51767"/>
    </source>
</evidence>
<name>A0ABR4CM66_9HELO</name>
<reference evidence="5 6" key="1">
    <citation type="journal article" date="2024" name="Commun. Biol.">
        <title>Comparative genomic analysis of thermophilic fungi reveals convergent evolutionary adaptations and gene losses.</title>
        <authorList>
            <person name="Steindorff A.S."/>
            <person name="Aguilar-Pontes M.V."/>
            <person name="Robinson A.J."/>
            <person name="Andreopoulos B."/>
            <person name="LaButti K."/>
            <person name="Kuo A."/>
            <person name="Mondo S."/>
            <person name="Riley R."/>
            <person name="Otillar R."/>
            <person name="Haridas S."/>
            <person name="Lipzen A."/>
            <person name="Grimwood J."/>
            <person name="Schmutz J."/>
            <person name="Clum A."/>
            <person name="Reid I.D."/>
            <person name="Moisan M.C."/>
            <person name="Butler G."/>
            <person name="Nguyen T.T.M."/>
            <person name="Dewar K."/>
            <person name="Conant G."/>
            <person name="Drula E."/>
            <person name="Henrissat B."/>
            <person name="Hansel C."/>
            <person name="Singer S."/>
            <person name="Hutchinson M.I."/>
            <person name="de Vries R.P."/>
            <person name="Natvig D.O."/>
            <person name="Powell A.J."/>
            <person name="Tsang A."/>
            <person name="Grigoriev I.V."/>
        </authorList>
    </citation>
    <scope>NUCLEOTIDE SEQUENCE [LARGE SCALE GENOMIC DNA]</scope>
    <source>
        <strain evidence="5 6">CBS 494.80</strain>
    </source>
</reference>
<dbReference type="Proteomes" id="UP001595075">
    <property type="component" value="Unassembled WGS sequence"/>
</dbReference>
<dbReference type="InterPro" id="IPR021109">
    <property type="entry name" value="Peptidase_aspartic_dom_sf"/>
</dbReference>
<dbReference type="PANTHER" id="PTHR47966:SF6">
    <property type="entry name" value="PEPTIDASE A1 DOMAIN-CONTAINING PROTEIN"/>
    <property type="match status" value="1"/>
</dbReference>
<dbReference type="EMBL" id="JAZHXI010000006">
    <property type="protein sequence ID" value="KAL2070592.1"/>
    <property type="molecule type" value="Genomic_DNA"/>
</dbReference>
<evidence type="ECO:0000256" key="3">
    <source>
        <dbReference type="SAM" id="SignalP"/>
    </source>
</evidence>
<keyword evidence="3" id="KW-0732">Signal</keyword>
<sequence length="464" mass="51301">MFPHAMLCFFLIPCTLAATSTSHSLPPVHYTISRRSGSFPAPDTANLTDLLEELKAVEMRYNAMTRDFSGNKVVRKPKRVRGTQGSTVLLGEVGRDGNWFADLKMGDPAQTVNMDLDMLTADWWVLSTSSEKGSWFLDFNSKTYVDSEAPLSFPTCRGPTDVVHLPTIQRPVPVSFAHCRPAKQWLRALLPSGAYLGLAPSTSLCQIKTTGLLQQLMEKKAIDLPVWSILLINGKEGIFSIGGTSAASVRQAEKETDEMLRPEEHDETKRDAAHAEAEDDPKDWKWMKVHGAEGWWQILMRGIWIDGIKVMENQPIVLDVNTPFIVAPPLAARSFYSSISGSRRLSPPYDQFHAYPCFNPPKIHFEFAQWNVQVLKGNRDKGTFSPGGRFSLGRMATGSGYCIGIVVESRMGVGTALAGGETASTVSIDAGNGLSDVWIIGEPFFRDVQVAFNWKEKKVGMQKA</sequence>
<evidence type="ECO:0000256" key="2">
    <source>
        <dbReference type="SAM" id="MobiDB-lite"/>
    </source>
</evidence>
<evidence type="ECO:0000313" key="5">
    <source>
        <dbReference type="EMBL" id="KAL2070592.1"/>
    </source>
</evidence>
<evidence type="ECO:0000313" key="6">
    <source>
        <dbReference type="Proteomes" id="UP001595075"/>
    </source>
</evidence>
<organism evidence="5 6">
    <name type="scientific">Oculimacula yallundae</name>
    <dbReference type="NCBI Taxonomy" id="86028"/>
    <lineage>
        <taxon>Eukaryota</taxon>
        <taxon>Fungi</taxon>
        <taxon>Dikarya</taxon>
        <taxon>Ascomycota</taxon>
        <taxon>Pezizomycotina</taxon>
        <taxon>Leotiomycetes</taxon>
        <taxon>Helotiales</taxon>
        <taxon>Ploettnerulaceae</taxon>
        <taxon>Oculimacula</taxon>
    </lineage>
</organism>